<dbReference type="InterPro" id="IPR003615">
    <property type="entry name" value="HNH_nuc"/>
</dbReference>
<dbReference type="Proteomes" id="UP000305234">
    <property type="component" value="Unassembled WGS sequence"/>
</dbReference>
<organism evidence="2 3">
    <name type="scientific">Vibrio kanaloae</name>
    <dbReference type="NCBI Taxonomy" id="170673"/>
    <lineage>
        <taxon>Bacteria</taxon>
        <taxon>Pseudomonadati</taxon>
        <taxon>Pseudomonadota</taxon>
        <taxon>Gammaproteobacteria</taxon>
        <taxon>Vibrionales</taxon>
        <taxon>Vibrionaceae</taxon>
        <taxon>Vibrio</taxon>
    </lineage>
</organism>
<sequence length="193" mass="22392">MPYMGKDTDNRKSLTENKVRLLHGEVNGKCPKCSKVLINEKNERYTNNGEIAHIYPCNPLPHEEKLLAGQVLLHDDVNNLSNLIALCKSCHNEFDNPRTLTGYLEMVEIKQAILAQRKLETKRDSIKIEQEINNVLDWLSRHCEADEQQNNSNEEPKYDVKELDKKSDKTLKYRTKKRFVQILTNSMYISMAS</sequence>
<dbReference type="AlphaFoldDB" id="A0A4U1YYE8"/>
<evidence type="ECO:0000313" key="2">
    <source>
        <dbReference type="EMBL" id="TKF25111.1"/>
    </source>
</evidence>
<comment type="caution">
    <text evidence="2">The sequence shown here is derived from an EMBL/GenBank/DDBJ whole genome shotgun (WGS) entry which is preliminary data.</text>
</comment>
<proteinExistence type="predicted"/>
<protein>
    <submittedName>
        <fullName evidence="2">HNH endonuclease</fullName>
    </submittedName>
</protein>
<gene>
    <name evidence="2" type="ORF">FCV52_14020</name>
</gene>
<evidence type="ECO:0000259" key="1">
    <source>
        <dbReference type="Pfam" id="PF13391"/>
    </source>
</evidence>
<accession>A0A4U1YYE8</accession>
<feature type="domain" description="HNH nuclease" evidence="1">
    <location>
        <begin position="50"/>
        <end position="96"/>
    </location>
</feature>
<name>A0A4U1YYE8_9VIBR</name>
<dbReference type="EMBL" id="SYUW01000039">
    <property type="protein sequence ID" value="TKF25111.1"/>
    <property type="molecule type" value="Genomic_DNA"/>
</dbReference>
<evidence type="ECO:0000313" key="3">
    <source>
        <dbReference type="Proteomes" id="UP000305234"/>
    </source>
</evidence>
<reference evidence="2 3" key="1">
    <citation type="submission" date="2019-04" db="EMBL/GenBank/DDBJ databases">
        <title>A reverse ecology approach based on a biological definition of microbial populations.</title>
        <authorList>
            <person name="Arevalo P."/>
            <person name="Vaninsberghe D."/>
            <person name="Elsherbini J."/>
            <person name="Gore J."/>
            <person name="Polz M."/>
        </authorList>
    </citation>
    <scope>NUCLEOTIDE SEQUENCE [LARGE SCALE GENOMIC DNA]</scope>
    <source>
        <strain evidence="2 3">10N.261.46.E4</strain>
    </source>
</reference>
<dbReference type="GO" id="GO:0004519">
    <property type="term" value="F:endonuclease activity"/>
    <property type="evidence" value="ECO:0007669"/>
    <property type="project" value="UniProtKB-KW"/>
</dbReference>
<keyword evidence="2" id="KW-0540">Nuclease</keyword>
<keyword evidence="2" id="KW-0255">Endonuclease</keyword>
<dbReference type="Pfam" id="PF13391">
    <property type="entry name" value="HNH_2"/>
    <property type="match status" value="1"/>
</dbReference>
<keyword evidence="2" id="KW-0378">Hydrolase</keyword>